<dbReference type="InterPro" id="IPR054478">
    <property type="entry name" value="LTN1_UBC"/>
</dbReference>
<dbReference type="Gene3D" id="1.25.10.10">
    <property type="entry name" value="Leucine-rich Repeat Variant"/>
    <property type="match status" value="1"/>
</dbReference>
<dbReference type="Gene3D" id="3.30.40.10">
    <property type="entry name" value="Zinc/RING finger domain, C3HC4 (zinc finger)"/>
    <property type="match status" value="1"/>
</dbReference>
<keyword evidence="8 16" id="KW-0808">Transferase</keyword>
<evidence type="ECO:0000256" key="5">
    <source>
        <dbReference type="ARBA" id="ARBA00012483"/>
    </source>
</evidence>
<evidence type="ECO:0000256" key="16">
    <source>
        <dbReference type="RuleBase" id="RU367090"/>
    </source>
</evidence>
<keyword evidence="20" id="KW-1185">Reference proteome</keyword>
<evidence type="ECO:0000256" key="15">
    <source>
        <dbReference type="PROSITE-ProRule" id="PRU00175"/>
    </source>
</evidence>
<evidence type="ECO:0000256" key="14">
    <source>
        <dbReference type="ARBA" id="ARBA00055150"/>
    </source>
</evidence>
<dbReference type="SMART" id="SM00744">
    <property type="entry name" value="RINGv"/>
    <property type="match status" value="1"/>
</dbReference>
<dbReference type="GO" id="GO:1990112">
    <property type="term" value="C:RQC complex"/>
    <property type="evidence" value="ECO:0007669"/>
    <property type="project" value="UniProtKB-UniRule"/>
</dbReference>
<evidence type="ECO:0000256" key="10">
    <source>
        <dbReference type="ARBA" id="ARBA00022737"/>
    </source>
</evidence>
<dbReference type="SMART" id="SM01197">
    <property type="entry name" value="FANCL_C"/>
    <property type="match status" value="1"/>
</dbReference>
<comment type="function">
    <text evidence="16">E3 ubiquitin-protein ligase. Component of the ribosome quality control complex (RQC), a ribosome-associated complex that mediates ubiquitination and extraction of incompletely synthesized nascent chains for proteasomal degradation.</text>
</comment>
<name>A0A9P9Y7C1_9HYPO</name>
<dbReference type="GO" id="GO:0043023">
    <property type="term" value="F:ribosomal large subunit binding"/>
    <property type="evidence" value="ECO:0007669"/>
    <property type="project" value="TreeGrafter"/>
</dbReference>
<keyword evidence="7" id="KW-0963">Cytoplasm</keyword>
<dbReference type="InterPro" id="IPR013083">
    <property type="entry name" value="Znf_RING/FYVE/PHD"/>
</dbReference>
<keyword evidence="9 16" id="KW-0479">Metal-binding</keyword>
<dbReference type="GeneID" id="75834420"/>
<evidence type="ECO:0000313" key="20">
    <source>
        <dbReference type="Proteomes" id="UP001055219"/>
    </source>
</evidence>
<dbReference type="InterPro" id="IPR001841">
    <property type="entry name" value="Znf_RING"/>
</dbReference>
<dbReference type="EC" id="2.3.2.27" evidence="5 16"/>
<dbReference type="SUPFAM" id="SSF57850">
    <property type="entry name" value="RING/U-box"/>
    <property type="match status" value="1"/>
</dbReference>
<evidence type="ECO:0000259" key="18">
    <source>
        <dbReference type="PROSITE" id="PS50089"/>
    </source>
</evidence>
<feature type="domain" description="RING-type" evidence="18">
    <location>
        <begin position="1558"/>
        <end position="1604"/>
    </location>
</feature>
<dbReference type="Pfam" id="PF22999">
    <property type="entry name" value="LTN1_E3_ligase_6th"/>
    <property type="match status" value="1"/>
</dbReference>
<dbReference type="PROSITE" id="PS50089">
    <property type="entry name" value="ZF_RING_2"/>
    <property type="match status" value="1"/>
</dbReference>
<protein>
    <recommendedName>
        <fullName evidence="6 16">E3 ubiquitin-protein ligase listerin</fullName>
        <ecNumber evidence="5 16">2.3.2.27</ecNumber>
    </recommendedName>
    <alternativeName>
        <fullName evidence="16">RING-type E3 ubiquitin transferase listerin</fullName>
    </alternativeName>
</protein>
<dbReference type="InterPro" id="IPR011016">
    <property type="entry name" value="Znf_RING-CH"/>
</dbReference>
<evidence type="ECO:0000256" key="13">
    <source>
        <dbReference type="ARBA" id="ARBA00022833"/>
    </source>
</evidence>
<dbReference type="InterPro" id="IPR016024">
    <property type="entry name" value="ARM-type_fold"/>
</dbReference>
<comment type="function">
    <text evidence="14">E3 ubiquitin-protein ligase component of the ribosome quality control complex (RQC), a ribosome-associated complex that mediates ubiquitination and extraction of incompletely synthesized nascent chains for proteasomal degradation. Mediates ubiquitination of proteins derived from mRNAs lacking stop codons (non-stop proteins) and other translation arrest products induced by poly-lysine sequences and tandem rare codons. Ubiquitination leads to CDC48 recruitment for extraction and degradation of the incomplete translation product. May indirectly play a role in chromatin function and transcription.</text>
</comment>
<dbReference type="EMBL" id="JAGIXG020000003">
    <property type="protein sequence ID" value="KAI6784854.1"/>
    <property type="molecule type" value="Genomic_DNA"/>
</dbReference>
<evidence type="ECO:0000313" key="19">
    <source>
        <dbReference type="EMBL" id="KAI6784854.1"/>
    </source>
</evidence>
<feature type="compositionally biased region" description="Basic residues" evidence="17">
    <location>
        <begin position="1"/>
        <end position="13"/>
    </location>
</feature>
<dbReference type="GO" id="GO:0061630">
    <property type="term" value="F:ubiquitin protein ligase activity"/>
    <property type="evidence" value="ECO:0007669"/>
    <property type="project" value="UniProtKB-UniRule"/>
</dbReference>
<proteinExistence type="inferred from homology"/>
<evidence type="ECO:0000256" key="4">
    <source>
        <dbReference type="ARBA" id="ARBA00007997"/>
    </source>
</evidence>
<dbReference type="InterPro" id="IPR039795">
    <property type="entry name" value="LTN1/Rkr1"/>
</dbReference>
<evidence type="ECO:0000256" key="2">
    <source>
        <dbReference type="ARBA" id="ARBA00004514"/>
    </source>
</evidence>
<keyword evidence="12 16" id="KW-0833">Ubl conjugation pathway</keyword>
<dbReference type="GO" id="GO:0005829">
    <property type="term" value="C:cytosol"/>
    <property type="evidence" value="ECO:0007669"/>
    <property type="project" value="UniProtKB-SubCell"/>
</dbReference>
<dbReference type="Pfam" id="PF23009">
    <property type="entry name" value="UBC_like"/>
    <property type="match status" value="1"/>
</dbReference>
<dbReference type="GO" id="GO:0008270">
    <property type="term" value="F:zinc ion binding"/>
    <property type="evidence" value="ECO:0007669"/>
    <property type="project" value="UniProtKB-KW"/>
</dbReference>
<comment type="catalytic activity">
    <reaction evidence="1 16">
        <text>S-ubiquitinyl-[E2 ubiquitin-conjugating enzyme]-L-cysteine + [acceptor protein]-L-lysine = [E2 ubiquitin-conjugating enzyme]-L-cysteine + N(6)-ubiquitinyl-[acceptor protein]-L-lysine.</text>
        <dbReference type="EC" id="2.3.2.27"/>
    </reaction>
</comment>
<comment type="pathway">
    <text evidence="3 16">Protein modification; protein ubiquitination.</text>
</comment>
<gene>
    <name evidence="19" type="ORF">J7T54_007948</name>
</gene>
<keyword evidence="11 15" id="KW-0863">Zinc-finger</keyword>
<comment type="similarity">
    <text evidence="4 16">Belongs to the LTN1 family.</text>
</comment>
<dbReference type="InterPro" id="IPR054476">
    <property type="entry name" value="Ltn1_N"/>
</dbReference>
<dbReference type="SUPFAM" id="SSF48371">
    <property type="entry name" value="ARM repeat"/>
    <property type="match status" value="1"/>
</dbReference>
<evidence type="ECO:0000256" key="7">
    <source>
        <dbReference type="ARBA" id="ARBA00022490"/>
    </source>
</evidence>
<dbReference type="InterPro" id="IPR054477">
    <property type="entry name" value="LTN1_E3_ligase_6th"/>
</dbReference>
<keyword evidence="10" id="KW-0677">Repeat</keyword>
<keyword evidence="13 16" id="KW-0862">Zinc</keyword>
<reference evidence="19" key="2">
    <citation type="submission" date="2022-07" db="EMBL/GenBank/DDBJ databases">
        <authorList>
            <person name="Goncalves M.F.M."/>
            <person name="Hilario S."/>
            <person name="Van De Peer Y."/>
            <person name="Esteves A.C."/>
            <person name="Alves A."/>
        </authorList>
    </citation>
    <scope>NUCLEOTIDE SEQUENCE</scope>
    <source>
        <strain evidence="19">MUM 19.33</strain>
    </source>
</reference>
<evidence type="ECO:0000256" key="9">
    <source>
        <dbReference type="ARBA" id="ARBA00022723"/>
    </source>
</evidence>
<dbReference type="PANTHER" id="PTHR12389">
    <property type="entry name" value="ZINC FINGER PROTEIN 294"/>
    <property type="match status" value="1"/>
</dbReference>
<evidence type="ECO:0000256" key="12">
    <source>
        <dbReference type="ARBA" id="ARBA00022786"/>
    </source>
</evidence>
<dbReference type="OrthoDB" id="6108at2759"/>
<evidence type="ECO:0000256" key="11">
    <source>
        <dbReference type="ARBA" id="ARBA00022771"/>
    </source>
</evidence>
<evidence type="ECO:0000256" key="1">
    <source>
        <dbReference type="ARBA" id="ARBA00000900"/>
    </source>
</evidence>
<dbReference type="GO" id="GO:1990116">
    <property type="term" value="P:ribosome-associated ubiquitin-dependent protein catabolic process"/>
    <property type="evidence" value="ECO:0007669"/>
    <property type="project" value="UniProtKB-UniRule"/>
</dbReference>
<dbReference type="PANTHER" id="PTHR12389:SF0">
    <property type="entry name" value="E3 UBIQUITIN-PROTEIN LIGASE LISTERIN"/>
    <property type="match status" value="1"/>
</dbReference>
<dbReference type="GO" id="GO:0072344">
    <property type="term" value="P:rescue of stalled ribosome"/>
    <property type="evidence" value="ECO:0007669"/>
    <property type="project" value="UniProtKB-UniRule"/>
</dbReference>
<dbReference type="InterPro" id="IPR057030">
    <property type="entry name" value="TPR_Rkr-1"/>
</dbReference>
<reference evidence="19" key="1">
    <citation type="journal article" date="2021" name="J Fungi (Basel)">
        <title>Genomic and Metabolomic Analyses of the Marine Fungus Emericellopsis cladophorae: Insights into Saltwater Adaptability Mechanisms and Its Biosynthetic Potential.</title>
        <authorList>
            <person name="Goncalves M.F.M."/>
            <person name="Hilario S."/>
            <person name="Van de Peer Y."/>
            <person name="Esteves A.C."/>
            <person name="Alves A."/>
        </authorList>
    </citation>
    <scope>NUCLEOTIDE SEQUENCE</scope>
    <source>
        <strain evidence="19">MUM 19.33</strain>
    </source>
</reference>
<dbReference type="Pfam" id="PF13639">
    <property type="entry name" value="zf-RING_2"/>
    <property type="match status" value="1"/>
</dbReference>
<sequence>MMKTAKGKGKGKPISRSTSGFGSTSAAGFGGFGDSGSGSSLSYLAEPPSFSNVTDPYVVVSLKNVLKKDSTTKAKALEELLAYVQDHPFEKDGGVEEAVLDVWVQMYPRTSIDNARRVRELSHNLQFELMKSARKRMERHIPSIVGAWLAGLYDRDRAVARAANDGLASFLNTTEKVLGLWKKCQSQILDYAIEAIQETQDTLSDERSTTKEDAEAKYYRVITASLSLVLGLLQKLGDDDIAKAQEQYDKFFEQDAVWKAITYNDSSVRKTVCHLVFTCLDRKLPCAEETKVRQAIVTGGLKTDQSGSALEYVRALTKLTQSQPEIWTAGTEKKSPLARLQAFIAKGSQGSPPKFWEYLDQLLALIPLEATSLDLANGILTSLKSGVTHRDEPRTNTSYAWKCYIDAARRLLQSLAPTEQHSFGQAHLFPLFEQFILSVSENQTAIPLGPNAMAIFVDAYIAIASAEEPSRLAFEEEWKRVASILCANISASLPEVSKEYQASQEKISEEGRRWFGLVGQIVEKMGKMGGSIPDYTTKPSADILDQSLSILQTRNLKPYGAARILEFALSTSQHLFKGERWIAVADFLMAVAREDMEKATTSSSAPYLLSCVQLLGAVSGRDSDFSTLWATWAEGTAQLQPGETQDSTLTSLVSDDRGARLAQKHTELQQIVLQRSLATVSGTADAWGLLDGAVTYQALENGVYTKLAQDLLDLFNQVPESSGNILRAMEILVKGRPALFSANDELKTALLARLLSLSEIGDTTLSIQTQSIRALLDSQSEGKLPIVGIIQSNLDRAGPQSLGIATVLSQAEGSAEVPLGDVFPNVKVWAQELGPFLEQPIDPSLSITSNIGGAAALIKTSTRSVPRVQRDRKGRSVPARMALFLDQALRSRLDFAALPVDTQAELLCLHGVTTQLVSDQITLASEDGMWLSLHHGQSASEAENLVSSSKNFINNLAASSDSSETLLLLIDALISRSQELSSRGVYSARALAELIAARIEVQGLSPDLEEKLMKTEYLKATPETSLLASAIVVGVGDSGRISKPISNFCNRLVSDAASASAEGEKVDKSHAVLALLSLCGQTYETGEMPIANNRIVFATRQITSWLDEPEKLEPSLSAEICRSLTQLLPCMKDVYGQYWEKALGFCIHLWQQAGGSRFGEMLSATHASLRLYKTLSSIAEPNDDLQDVLKEFSDAKARALLELLRAPRFESSQPVGVVDGIICREVEKLPMRHIPDVADIFPLVASDSRDIQTAAYSLLHKAIPAQQEQKSVDILLDNTDARLPDELLSLLLDAPTLEQYPDEILAQFPTSIRCYLLAWKLVFDAYSTSSFKVRNDFTEQLRAEKCAIPLLDFMFDVLGHSAAHPLNLPKASLGPEQIKDFDIKLADAEVEEKSMQWLLVHLFYLALKYTPGLFRTWYIDCRSKQTRIAVEGWTTKFFSPLIIDDALDDVQTWADSQEAPSMDEKELNVKVSRPAREVTAGYEIDEDEAAIAIKIPSSYPIDGVAVEGLRRVAVDDKKWQSWVRTTRGVITFSNGNIIDGLQVFRRNIVGALKGQGECAICYSIISSDKKTPDKRCTTCKNLFHRVCLYKWFSTSNQNTCPLCRNPIDYLGADTQKRRQG</sequence>
<dbReference type="FunFam" id="3.30.40.10:FF:000038">
    <property type="entry name" value="E3 ubiquitin-protein ligase listerin"/>
    <property type="match status" value="1"/>
</dbReference>
<dbReference type="SMART" id="SM00184">
    <property type="entry name" value="RING"/>
    <property type="match status" value="1"/>
</dbReference>
<dbReference type="InterPro" id="IPR011989">
    <property type="entry name" value="ARM-like"/>
</dbReference>
<organism evidence="19 20">
    <name type="scientific">Emericellopsis cladophorae</name>
    <dbReference type="NCBI Taxonomy" id="2686198"/>
    <lineage>
        <taxon>Eukaryota</taxon>
        <taxon>Fungi</taxon>
        <taxon>Dikarya</taxon>
        <taxon>Ascomycota</taxon>
        <taxon>Pezizomycotina</taxon>
        <taxon>Sordariomycetes</taxon>
        <taxon>Hypocreomycetidae</taxon>
        <taxon>Hypocreales</taxon>
        <taxon>Bionectriaceae</taxon>
        <taxon>Emericellopsis</taxon>
    </lineage>
</organism>
<dbReference type="InterPro" id="IPR039804">
    <property type="entry name" value="RING-CH-C4HC3_LTN1"/>
</dbReference>
<evidence type="ECO:0000256" key="3">
    <source>
        <dbReference type="ARBA" id="ARBA00004906"/>
    </source>
</evidence>
<accession>A0A9P9Y7C1</accession>
<evidence type="ECO:0000256" key="17">
    <source>
        <dbReference type="SAM" id="MobiDB-lite"/>
    </source>
</evidence>
<dbReference type="Pfam" id="PF23280">
    <property type="entry name" value="TPR_26"/>
    <property type="match status" value="1"/>
</dbReference>
<dbReference type="RefSeq" id="XP_051365710.1">
    <property type="nucleotide sequence ID" value="XM_051502528.1"/>
</dbReference>
<feature type="region of interest" description="Disordered" evidence="17">
    <location>
        <begin position="1"/>
        <end position="21"/>
    </location>
</feature>
<comment type="subunit">
    <text evidence="16">Component of the ribosome quality control complex (RQC).</text>
</comment>
<comment type="subcellular location">
    <subcellularLocation>
        <location evidence="2">Cytoplasm</location>
        <location evidence="2">Cytosol</location>
    </subcellularLocation>
</comment>
<comment type="caution">
    <text evidence="19">The sequence shown here is derived from an EMBL/GenBank/DDBJ whole genome shotgun (WGS) entry which is preliminary data.</text>
</comment>
<evidence type="ECO:0000256" key="8">
    <source>
        <dbReference type="ARBA" id="ARBA00022679"/>
    </source>
</evidence>
<evidence type="ECO:0000256" key="6">
    <source>
        <dbReference type="ARBA" id="ARBA00017157"/>
    </source>
</evidence>
<dbReference type="Pfam" id="PF22958">
    <property type="entry name" value="Ltn1_1st"/>
    <property type="match status" value="1"/>
</dbReference>
<dbReference type="CDD" id="cd16491">
    <property type="entry name" value="RING-CH-C4HC3_LTN1"/>
    <property type="match status" value="1"/>
</dbReference>
<dbReference type="Proteomes" id="UP001055219">
    <property type="component" value="Unassembled WGS sequence"/>
</dbReference>